<evidence type="ECO:0000313" key="11">
    <source>
        <dbReference type="Proteomes" id="UP001479436"/>
    </source>
</evidence>
<dbReference type="SUPFAM" id="SSF51011">
    <property type="entry name" value="Glycosyl hydrolase domain"/>
    <property type="match status" value="1"/>
</dbReference>
<evidence type="ECO:0000313" key="10">
    <source>
        <dbReference type="EMBL" id="KAK9710209.1"/>
    </source>
</evidence>
<dbReference type="Gene3D" id="3.20.20.80">
    <property type="entry name" value="Glycosidases"/>
    <property type="match status" value="1"/>
</dbReference>
<keyword evidence="2 6" id="KW-0378">Hydrolase</keyword>
<dbReference type="SUPFAM" id="SSF51445">
    <property type="entry name" value="(Trans)glycosidases"/>
    <property type="match status" value="1"/>
</dbReference>
<dbReference type="PANTHER" id="PTHR22762">
    <property type="entry name" value="ALPHA-GLUCOSIDASE"/>
    <property type="match status" value="1"/>
</dbReference>
<dbReference type="InterPro" id="IPR017853">
    <property type="entry name" value="GH"/>
</dbReference>
<dbReference type="PROSITE" id="PS00129">
    <property type="entry name" value="GLYCOSYL_HYDROL_F31_1"/>
    <property type="match status" value="1"/>
</dbReference>
<dbReference type="InterPro" id="IPR000322">
    <property type="entry name" value="Glyco_hydro_31_TIM"/>
</dbReference>
<name>A0ABR2VYI3_9FUNG</name>
<evidence type="ECO:0000256" key="1">
    <source>
        <dbReference type="ARBA" id="ARBA00007806"/>
    </source>
</evidence>
<evidence type="ECO:0000256" key="2">
    <source>
        <dbReference type="ARBA" id="ARBA00022801"/>
    </source>
</evidence>
<evidence type="ECO:0000256" key="5">
    <source>
        <dbReference type="ARBA" id="ARBA00041343"/>
    </source>
</evidence>
<keyword evidence="11" id="KW-1185">Reference proteome</keyword>
<keyword evidence="4 6" id="KW-0326">Glycosidase</keyword>
<dbReference type="SUPFAM" id="SSF74650">
    <property type="entry name" value="Galactose mutarotase-like"/>
    <property type="match status" value="1"/>
</dbReference>
<comment type="similarity">
    <text evidence="1 6">Belongs to the glycosyl hydrolase 31 family.</text>
</comment>
<dbReference type="CDD" id="cd14752">
    <property type="entry name" value="GH31_N"/>
    <property type="match status" value="1"/>
</dbReference>
<comment type="caution">
    <text evidence="10">The sequence shown here is derived from an EMBL/GenBank/DDBJ whole genome shotgun (WGS) entry which is preliminary data.</text>
</comment>
<dbReference type="Gene3D" id="2.60.40.1180">
    <property type="entry name" value="Golgi alpha-mannosidase II"/>
    <property type="match status" value="2"/>
</dbReference>
<dbReference type="Pfam" id="PF21365">
    <property type="entry name" value="Glyco_hydro_31_3rd"/>
    <property type="match status" value="1"/>
</dbReference>
<gene>
    <name evidence="10" type="ORF">K7432_008600</name>
</gene>
<dbReference type="Pfam" id="PF01055">
    <property type="entry name" value="Glyco_hydro_31_2nd"/>
    <property type="match status" value="1"/>
</dbReference>
<evidence type="ECO:0000256" key="4">
    <source>
        <dbReference type="ARBA" id="ARBA00023295"/>
    </source>
</evidence>
<feature type="domain" description="Glycoside hydrolase family 31 N-terminal" evidence="8">
    <location>
        <begin position="82"/>
        <end position="215"/>
    </location>
</feature>
<dbReference type="Pfam" id="PF13802">
    <property type="entry name" value="Gal_mutarotas_2"/>
    <property type="match status" value="1"/>
</dbReference>
<dbReference type="EMBL" id="JASJQH010007360">
    <property type="protein sequence ID" value="KAK9710209.1"/>
    <property type="molecule type" value="Genomic_DNA"/>
</dbReference>
<sequence length="899" mass="103387">MTSLTKSLRHALSSISNYFATGEIGEYSLGGIQTKSDTLLEAKLSLLHPTLPQYGEDIEELKFQVTYETPTRIHIKITDIPEKRWQIPNHIVPLNNTPSPDVKGLESCEYNFHYTESPFGFVVERKTGEKLFDTRDLGLVFKDQYLELSTHLPKNANIYGLGETNARFRREEGSLTTIWNRDAACPEDENVYGSHPFYMEIRDGKAHGVLLFNSNGMDIKLSQDNSQLTYRVIGGVLDLYVFVGDTPQQVTQQYQELIGLPTMLPYWSLGFHQCRWGYETLDIVKKVVDDYRKADIPLECMWIDIDYMNKYKSFTFDPVRYPAAKLNDFLKDLHSRNQKMIMIVDPGIKVEEGNKPYEVGMERDVFIKRSDGEIFVGRVWPGKTTFPDWFHPEADKYWTELFHEWFDTLPLDGVWLDMNEIANFADGDCTDQPEDDDPMIPTEGQTVETMVQDAGTSEQTNIIDEKDGLEEILKAEHVEIDKDAQPELSEDEPIGILNPPYKINNGGTHAPLHTRTSPMDAKHYGGVTEYDAHNLFGHMESLASYKAYRAYYPERKPFLLTRSTFVGSGAFAYHWLGDNWSNWDHLRYSIPGMFNFQLFGMPMVGPDIGGFNDPSEEELLIRWHQLGCFYPFSRNHNAVNHPSQEPYIYSSLADTTKKYLQIRYAMLPYWYTLFWRSSTKGDTVIRSLCMEYPEDTETLRNETQFLLGNAILVTPVLEKGACDVKGYFPRGKWYDYYTKKLVSNNKEIGEYLTLDAPLDFMPIHLRGGAILPLQRPSLTTDECRQNPFKLIISLDDKQSARGELYLDDDKPLDMTKSTHIEFQLENGILSTSGRYEYHPSDNVKIEEIEVLGVSKIRTIEVDGAELKSDQYEYDEDVQLLSISKLGLSLVQDWKMVLIQ</sequence>
<proteinExistence type="inferred from homology"/>
<dbReference type="InterPro" id="IPR048395">
    <property type="entry name" value="Glyco_hydro_31_C"/>
</dbReference>
<accession>A0ABR2VYI3</accession>
<feature type="domain" description="Glycosyl hydrolase family 31 C-terminal" evidence="9">
    <location>
        <begin position="681"/>
        <end position="771"/>
    </location>
</feature>
<evidence type="ECO:0000259" key="8">
    <source>
        <dbReference type="Pfam" id="PF13802"/>
    </source>
</evidence>
<dbReference type="PANTHER" id="PTHR22762:SF133">
    <property type="entry name" value="P-TYPE DOMAIN-CONTAINING PROTEIN"/>
    <property type="match status" value="1"/>
</dbReference>
<dbReference type="InterPro" id="IPR013780">
    <property type="entry name" value="Glyco_hydro_b"/>
</dbReference>
<dbReference type="InterPro" id="IPR025887">
    <property type="entry name" value="Glyco_hydro_31_N_dom"/>
</dbReference>
<dbReference type="Gene3D" id="2.60.40.1760">
    <property type="entry name" value="glycosyl hydrolase (family 31)"/>
    <property type="match status" value="1"/>
</dbReference>
<evidence type="ECO:0000259" key="7">
    <source>
        <dbReference type="Pfam" id="PF01055"/>
    </source>
</evidence>
<protein>
    <recommendedName>
        <fullName evidence="5">Maltase</fullName>
    </recommendedName>
</protein>
<dbReference type="InterPro" id="IPR030458">
    <property type="entry name" value="Glyco_hydro_31_AS"/>
</dbReference>
<dbReference type="Proteomes" id="UP001479436">
    <property type="component" value="Unassembled WGS sequence"/>
</dbReference>
<keyword evidence="3" id="KW-0325">Glycoprotein</keyword>
<dbReference type="InterPro" id="IPR011013">
    <property type="entry name" value="Gal_mutarotase_sf_dom"/>
</dbReference>
<dbReference type="CDD" id="cd06602">
    <property type="entry name" value="GH31_MGAM_SI_GAA"/>
    <property type="match status" value="1"/>
</dbReference>
<reference evidence="10 11" key="1">
    <citation type="submission" date="2023-04" db="EMBL/GenBank/DDBJ databases">
        <title>Genome of Basidiobolus ranarum AG-B5.</title>
        <authorList>
            <person name="Stajich J.E."/>
            <person name="Carter-House D."/>
            <person name="Gryganskyi A."/>
        </authorList>
    </citation>
    <scope>NUCLEOTIDE SEQUENCE [LARGE SCALE GENOMIC DNA]</scope>
    <source>
        <strain evidence="10 11">AG-B5</strain>
    </source>
</reference>
<organism evidence="10 11">
    <name type="scientific">Basidiobolus ranarum</name>
    <dbReference type="NCBI Taxonomy" id="34480"/>
    <lineage>
        <taxon>Eukaryota</taxon>
        <taxon>Fungi</taxon>
        <taxon>Fungi incertae sedis</taxon>
        <taxon>Zoopagomycota</taxon>
        <taxon>Entomophthoromycotina</taxon>
        <taxon>Basidiobolomycetes</taxon>
        <taxon>Basidiobolales</taxon>
        <taxon>Basidiobolaceae</taxon>
        <taxon>Basidiobolus</taxon>
    </lineage>
</organism>
<evidence type="ECO:0000256" key="6">
    <source>
        <dbReference type="RuleBase" id="RU361185"/>
    </source>
</evidence>
<feature type="domain" description="Glycoside hydrolase family 31 TIM barrel" evidence="7">
    <location>
        <begin position="261"/>
        <end position="673"/>
    </location>
</feature>
<evidence type="ECO:0000256" key="3">
    <source>
        <dbReference type="ARBA" id="ARBA00023180"/>
    </source>
</evidence>
<evidence type="ECO:0000259" key="9">
    <source>
        <dbReference type="Pfam" id="PF21365"/>
    </source>
</evidence>